<sequence>MGAGGSERITVTDRPVVGSDIYVDNQLFLGHGEDDMRGGLARVIAVHEDLDYPDGPLVDVAEHPDCSYDWTLLSREQERLRAAFGERRASADPDLRPEFDLY</sequence>
<dbReference type="EMBL" id="JBFAKC010000018">
    <property type="protein sequence ID" value="MEV0712044.1"/>
    <property type="molecule type" value="Genomic_DNA"/>
</dbReference>
<dbReference type="Proteomes" id="UP001551695">
    <property type="component" value="Unassembled WGS sequence"/>
</dbReference>
<dbReference type="RefSeq" id="WP_355084332.1">
    <property type="nucleotide sequence ID" value="NZ_JBEXKW010000008.1"/>
</dbReference>
<accession>A0ABV3G2X8</accession>
<name>A0ABV3G2X8_9NOCA</name>
<organism evidence="1 2">
    <name type="scientific">Nocardia aurea</name>
    <dbReference type="NCBI Taxonomy" id="2144174"/>
    <lineage>
        <taxon>Bacteria</taxon>
        <taxon>Bacillati</taxon>
        <taxon>Actinomycetota</taxon>
        <taxon>Actinomycetes</taxon>
        <taxon>Mycobacteriales</taxon>
        <taxon>Nocardiaceae</taxon>
        <taxon>Nocardia</taxon>
    </lineage>
</organism>
<evidence type="ECO:0000313" key="1">
    <source>
        <dbReference type="EMBL" id="MEV0712044.1"/>
    </source>
</evidence>
<evidence type="ECO:0000313" key="2">
    <source>
        <dbReference type="Proteomes" id="UP001551695"/>
    </source>
</evidence>
<protein>
    <submittedName>
        <fullName evidence="1">Uncharacterized protein</fullName>
    </submittedName>
</protein>
<keyword evidence="2" id="KW-1185">Reference proteome</keyword>
<reference evidence="1 2" key="1">
    <citation type="submission" date="2024-06" db="EMBL/GenBank/DDBJ databases">
        <title>The Natural Products Discovery Center: Release of the First 8490 Sequenced Strains for Exploring Actinobacteria Biosynthetic Diversity.</title>
        <authorList>
            <person name="Kalkreuter E."/>
            <person name="Kautsar S.A."/>
            <person name="Yang D."/>
            <person name="Bader C.D."/>
            <person name="Teijaro C.N."/>
            <person name="Fluegel L."/>
            <person name="Davis C.M."/>
            <person name="Simpson J.R."/>
            <person name="Lauterbach L."/>
            <person name="Steele A.D."/>
            <person name="Gui C."/>
            <person name="Meng S."/>
            <person name="Li G."/>
            <person name="Viehrig K."/>
            <person name="Ye F."/>
            <person name="Su P."/>
            <person name="Kiefer A.F."/>
            <person name="Nichols A."/>
            <person name="Cepeda A.J."/>
            <person name="Yan W."/>
            <person name="Fan B."/>
            <person name="Jiang Y."/>
            <person name="Adhikari A."/>
            <person name="Zheng C.-J."/>
            <person name="Schuster L."/>
            <person name="Cowan T.M."/>
            <person name="Smanski M.J."/>
            <person name="Chevrette M.G."/>
            <person name="De Carvalho L.P.S."/>
            <person name="Shen B."/>
        </authorList>
    </citation>
    <scope>NUCLEOTIDE SEQUENCE [LARGE SCALE GENOMIC DNA]</scope>
    <source>
        <strain evidence="1 2">NPDC050403</strain>
    </source>
</reference>
<comment type="caution">
    <text evidence="1">The sequence shown here is derived from an EMBL/GenBank/DDBJ whole genome shotgun (WGS) entry which is preliminary data.</text>
</comment>
<proteinExistence type="predicted"/>
<gene>
    <name evidence="1" type="ORF">AB0I48_31235</name>
</gene>